<evidence type="ECO:0000256" key="5">
    <source>
        <dbReference type="ARBA" id="ARBA00023244"/>
    </source>
</evidence>
<keyword evidence="3 8" id="KW-0560">Oxidoreductase</keyword>
<accession>A0ABT9ZZE3</accession>
<evidence type="ECO:0000259" key="7">
    <source>
        <dbReference type="Pfam" id="PF14824"/>
    </source>
</evidence>
<keyword evidence="5" id="KW-0627">Porphyrin biosynthesis</keyword>
<dbReference type="Proteomes" id="UP001230005">
    <property type="component" value="Unassembled WGS sequence"/>
</dbReference>
<dbReference type="Pfam" id="PF13241">
    <property type="entry name" value="NAD_binding_7"/>
    <property type="match status" value="1"/>
</dbReference>
<dbReference type="EMBL" id="JAUSUG010000018">
    <property type="protein sequence ID" value="MDQ0256612.1"/>
    <property type="molecule type" value="Genomic_DNA"/>
</dbReference>
<name>A0ABT9ZZE3_9BACI</name>
<dbReference type="Gene3D" id="3.40.50.720">
    <property type="entry name" value="NAD(P)-binding Rossmann-like Domain"/>
    <property type="match status" value="1"/>
</dbReference>
<sequence>MKTPLAVHLQGRPCVVVGGGAVAERRTGILLHGGAAVTVLSPELTPGLRLRLEKGEFDYVEGSYEEEKFAEWFLQKPPFLVVAATNSRSVNERVFQQCKEVVPLINIVDNQAASTFHFPAVMEQGPLQIAVTTSGLSPLLGKKIVEELSEAYGEEYGVFLQRLGVLREKVLKEVEDSEVRREILKAVVNHKGIVEKFRQEKIEAGDNLITEIVDKFTRN</sequence>
<dbReference type="SUPFAM" id="SSF51735">
    <property type="entry name" value="NAD(P)-binding Rossmann-fold domains"/>
    <property type="match status" value="1"/>
</dbReference>
<dbReference type="SUPFAM" id="SSF75615">
    <property type="entry name" value="Siroheme synthase middle domains-like"/>
    <property type="match status" value="1"/>
</dbReference>
<dbReference type="Gene3D" id="1.10.8.610">
    <property type="entry name" value="SirC, precorrin-2 dehydrogenase, C-terminal helical domain-like"/>
    <property type="match status" value="1"/>
</dbReference>
<organism evidence="8 9">
    <name type="scientific">Evansella vedderi</name>
    <dbReference type="NCBI Taxonomy" id="38282"/>
    <lineage>
        <taxon>Bacteria</taxon>
        <taxon>Bacillati</taxon>
        <taxon>Bacillota</taxon>
        <taxon>Bacilli</taxon>
        <taxon>Bacillales</taxon>
        <taxon>Bacillaceae</taxon>
        <taxon>Evansella</taxon>
    </lineage>
</organism>
<evidence type="ECO:0000256" key="2">
    <source>
        <dbReference type="ARBA" id="ARBA00012400"/>
    </source>
</evidence>
<dbReference type="InterPro" id="IPR042518">
    <property type="entry name" value="SirC_C"/>
</dbReference>
<dbReference type="NCBIfam" id="TIGR01470">
    <property type="entry name" value="cysG_Nterm"/>
    <property type="match status" value="1"/>
</dbReference>
<dbReference type="InterPro" id="IPR036291">
    <property type="entry name" value="NAD(P)-bd_dom_sf"/>
</dbReference>
<dbReference type="GO" id="GO:0043115">
    <property type="term" value="F:precorrin-2 dehydrogenase activity"/>
    <property type="evidence" value="ECO:0007669"/>
    <property type="project" value="UniProtKB-EC"/>
</dbReference>
<dbReference type="Pfam" id="PF14824">
    <property type="entry name" value="Sirohm_synth_M"/>
    <property type="match status" value="1"/>
</dbReference>
<evidence type="ECO:0000256" key="1">
    <source>
        <dbReference type="ARBA" id="ARBA00005010"/>
    </source>
</evidence>
<keyword evidence="4" id="KW-0520">NAD</keyword>
<evidence type="ECO:0000313" key="8">
    <source>
        <dbReference type="EMBL" id="MDQ0256612.1"/>
    </source>
</evidence>
<evidence type="ECO:0000256" key="6">
    <source>
        <dbReference type="ARBA" id="ARBA00047561"/>
    </source>
</evidence>
<dbReference type="InterPro" id="IPR028281">
    <property type="entry name" value="Sirohaem_synthase_central"/>
</dbReference>
<proteinExistence type="predicted"/>
<dbReference type="GO" id="GO:0051266">
    <property type="term" value="F:sirohydrochlorin ferrochelatase activity"/>
    <property type="evidence" value="ECO:0007669"/>
    <property type="project" value="UniProtKB-EC"/>
</dbReference>
<dbReference type="PANTHER" id="PTHR35330">
    <property type="entry name" value="SIROHEME BIOSYNTHESIS PROTEIN MET8"/>
    <property type="match status" value="1"/>
</dbReference>
<gene>
    <name evidence="8" type="ORF">J2S74_004034</name>
</gene>
<comment type="caution">
    <text evidence="8">The sequence shown here is derived from an EMBL/GenBank/DDBJ whole genome shotgun (WGS) entry which is preliminary data.</text>
</comment>
<evidence type="ECO:0000256" key="4">
    <source>
        <dbReference type="ARBA" id="ARBA00023027"/>
    </source>
</evidence>
<evidence type="ECO:0000313" key="9">
    <source>
        <dbReference type="Proteomes" id="UP001230005"/>
    </source>
</evidence>
<keyword evidence="8" id="KW-0456">Lyase</keyword>
<reference evidence="8 9" key="1">
    <citation type="submission" date="2023-07" db="EMBL/GenBank/DDBJ databases">
        <title>Genomic Encyclopedia of Type Strains, Phase IV (KMG-IV): sequencing the most valuable type-strain genomes for metagenomic binning, comparative biology and taxonomic classification.</title>
        <authorList>
            <person name="Goeker M."/>
        </authorList>
    </citation>
    <scope>NUCLEOTIDE SEQUENCE [LARGE SCALE GENOMIC DNA]</scope>
    <source>
        <strain evidence="8 9">DSM 9768</strain>
    </source>
</reference>
<evidence type="ECO:0000256" key="3">
    <source>
        <dbReference type="ARBA" id="ARBA00023002"/>
    </source>
</evidence>
<dbReference type="InterPro" id="IPR006367">
    <property type="entry name" value="Sirohaem_synthase_N"/>
</dbReference>
<keyword evidence="9" id="KW-1185">Reference proteome</keyword>
<dbReference type="EC" id="1.3.1.76" evidence="2"/>
<dbReference type="PANTHER" id="PTHR35330:SF1">
    <property type="entry name" value="SIROHEME BIOSYNTHESIS PROTEIN MET8"/>
    <property type="match status" value="1"/>
</dbReference>
<dbReference type="RefSeq" id="WP_307329026.1">
    <property type="nucleotide sequence ID" value="NZ_JAUSUG010000018.1"/>
</dbReference>
<feature type="domain" description="Siroheme synthase central" evidence="7">
    <location>
        <begin position="124"/>
        <end position="148"/>
    </location>
</feature>
<comment type="pathway">
    <text evidence="1">Porphyrin-containing compound metabolism; siroheme biosynthesis; sirohydrochlorin from precorrin-2: step 1/1.</text>
</comment>
<dbReference type="InterPro" id="IPR028161">
    <property type="entry name" value="Met8-like"/>
</dbReference>
<protein>
    <recommendedName>
        <fullName evidence="2">precorrin-2 dehydrogenase</fullName>
        <ecNumber evidence="2">1.3.1.76</ecNumber>
    </recommendedName>
</protein>
<comment type="catalytic activity">
    <reaction evidence="6">
        <text>precorrin-2 + NAD(+) = sirohydrochlorin + NADH + 2 H(+)</text>
        <dbReference type="Rhea" id="RHEA:15613"/>
        <dbReference type="ChEBI" id="CHEBI:15378"/>
        <dbReference type="ChEBI" id="CHEBI:57540"/>
        <dbReference type="ChEBI" id="CHEBI:57945"/>
        <dbReference type="ChEBI" id="CHEBI:58351"/>
        <dbReference type="ChEBI" id="CHEBI:58827"/>
        <dbReference type="EC" id="1.3.1.76"/>
    </reaction>
</comment>